<reference evidence="1 2" key="1">
    <citation type="submission" date="2016-10" db="EMBL/GenBank/DDBJ databases">
        <authorList>
            <person name="de Groot N.N."/>
        </authorList>
    </citation>
    <scope>NUCLEOTIDE SEQUENCE [LARGE SCALE GENOMIC DNA]</scope>
    <source>
        <strain evidence="1 2">Nm24</strain>
    </source>
</reference>
<organism evidence="1 2">
    <name type="scientific">Nitrosomonas eutropha</name>
    <dbReference type="NCBI Taxonomy" id="916"/>
    <lineage>
        <taxon>Bacteria</taxon>
        <taxon>Pseudomonadati</taxon>
        <taxon>Pseudomonadota</taxon>
        <taxon>Betaproteobacteria</taxon>
        <taxon>Nitrosomonadales</taxon>
        <taxon>Nitrosomonadaceae</taxon>
        <taxon>Nitrosomonas</taxon>
    </lineage>
</organism>
<protein>
    <submittedName>
        <fullName evidence="1">Uncharacterized protein</fullName>
    </submittedName>
</protein>
<evidence type="ECO:0000313" key="1">
    <source>
        <dbReference type="EMBL" id="SFU70689.1"/>
    </source>
</evidence>
<sequence length="133" mass="14620">MTVQIDKIIAQCSAEQPTAESLVRDLGVYSHEEFCISFCARVASEYVAGRLSFEAADAAVNWLHYFCYVDAERGIPDFSTAVHAAFDQGEYAHAGDPPDTDPVEKYTRPLLAQVATDYGSLCAPNNSLRARRP</sequence>
<proteinExistence type="predicted"/>
<gene>
    <name evidence="1" type="ORF">SAMN05216339_10819</name>
</gene>
<dbReference type="AlphaFoldDB" id="A0A1I7ICM2"/>
<accession>A0A1I7ICM2</accession>
<dbReference type="EMBL" id="FPBL01000008">
    <property type="protein sequence ID" value="SFU70689.1"/>
    <property type="molecule type" value="Genomic_DNA"/>
</dbReference>
<evidence type="ECO:0000313" key="2">
    <source>
        <dbReference type="Proteomes" id="UP000183926"/>
    </source>
</evidence>
<name>A0A1I7ICM2_9PROT</name>
<dbReference type="Proteomes" id="UP000183926">
    <property type="component" value="Unassembled WGS sequence"/>
</dbReference>